<evidence type="ECO:0000313" key="2">
    <source>
        <dbReference type="EMBL" id="EOL43042.1"/>
    </source>
</evidence>
<protein>
    <submittedName>
        <fullName evidence="2">Uncharacterized protein</fullName>
    </submittedName>
</protein>
<dbReference type="EMBL" id="AJAT01000016">
    <property type="protein sequence ID" value="EOL43042.1"/>
    <property type="molecule type" value="Genomic_DNA"/>
</dbReference>
<accession>R3W639</accession>
<name>R3W639_9ENTE</name>
<feature type="signal peptide" evidence="1">
    <location>
        <begin position="1"/>
        <end position="23"/>
    </location>
</feature>
<evidence type="ECO:0000256" key="1">
    <source>
        <dbReference type="SAM" id="SignalP"/>
    </source>
</evidence>
<dbReference type="AlphaFoldDB" id="R3W639"/>
<evidence type="ECO:0000313" key="3">
    <source>
        <dbReference type="Proteomes" id="UP000013785"/>
    </source>
</evidence>
<keyword evidence="1" id="KW-0732">Signal</keyword>
<reference evidence="2 3" key="1">
    <citation type="submission" date="2013-02" db="EMBL/GenBank/DDBJ databases">
        <title>The Genome Sequence of Enterococcus phoeniculicola BAA-412.</title>
        <authorList>
            <consortium name="The Broad Institute Genome Sequencing Platform"/>
            <consortium name="The Broad Institute Genome Sequencing Center for Infectious Disease"/>
            <person name="Earl A.M."/>
            <person name="Gilmore M.S."/>
            <person name="Lebreton F."/>
            <person name="Walker B."/>
            <person name="Young S.K."/>
            <person name="Zeng Q."/>
            <person name="Gargeya S."/>
            <person name="Fitzgerald M."/>
            <person name="Haas B."/>
            <person name="Abouelleil A."/>
            <person name="Alvarado L."/>
            <person name="Arachchi H.M."/>
            <person name="Berlin A.M."/>
            <person name="Chapman S.B."/>
            <person name="Dewar J."/>
            <person name="Goldberg J."/>
            <person name="Griggs A."/>
            <person name="Gujja S."/>
            <person name="Hansen M."/>
            <person name="Howarth C."/>
            <person name="Imamovic A."/>
            <person name="Larimer J."/>
            <person name="McCowan C."/>
            <person name="Murphy C."/>
            <person name="Neiman D."/>
            <person name="Pearson M."/>
            <person name="Priest M."/>
            <person name="Roberts A."/>
            <person name="Saif S."/>
            <person name="Shea T."/>
            <person name="Sisk P."/>
            <person name="Sykes S."/>
            <person name="Wortman J."/>
            <person name="Nusbaum C."/>
            <person name="Birren B."/>
        </authorList>
    </citation>
    <scope>NUCLEOTIDE SEQUENCE [LARGE SCALE GENOMIC DNA]</scope>
    <source>
        <strain evidence="2 3">ATCC BAA-412</strain>
    </source>
</reference>
<dbReference type="OrthoDB" id="2972326at2"/>
<keyword evidence="3" id="KW-1185">Reference proteome</keyword>
<sequence length="174" mass="19570">MKKIIFTLFFLLLMLLPMTTANAAVMQDIIDNDYSGTNGYSKIDSGYWSYHTDGGYSGDYRLNAQQEEIGDIYNWVLTSPQNIGTTSQEVYAWLTNASFSAVTRYEKGDGINKRVWFDIDQNIAPIGWNYIGGGPYGAISIYHVYAWKVSYTYTATGADAVKINWRYPGGGKEE</sequence>
<organism evidence="2 3">
    <name type="scientific">Enterococcus phoeniculicola ATCC BAA-412</name>
    <dbReference type="NCBI Taxonomy" id="1158610"/>
    <lineage>
        <taxon>Bacteria</taxon>
        <taxon>Bacillati</taxon>
        <taxon>Bacillota</taxon>
        <taxon>Bacilli</taxon>
        <taxon>Lactobacillales</taxon>
        <taxon>Enterococcaceae</taxon>
        <taxon>Enterococcus</taxon>
    </lineage>
</organism>
<dbReference type="HOGENOM" id="CLU_1537728_0_0_9"/>
<dbReference type="STRING" id="154621.RV11_GL003142"/>
<dbReference type="PATRIC" id="fig|1158610.3.peg.2012"/>
<dbReference type="RefSeq" id="WP_010768681.1">
    <property type="nucleotide sequence ID" value="NZ_ASWE01000002.1"/>
</dbReference>
<comment type="caution">
    <text evidence="2">The sequence shown here is derived from an EMBL/GenBank/DDBJ whole genome shotgun (WGS) entry which is preliminary data.</text>
</comment>
<gene>
    <name evidence="2" type="ORF">UC3_02019</name>
</gene>
<feature type="chain" id="PRO_5004362789" evidence="1">
    <location>
        <begin position="24"/>
        <end position="174"/>
    </location>
</feature>
<dbReference type="Proteomes" id="UP000013785">
    <property type="component" value="Unassembled WGS sequence"/>
</dbReference>
<proteinExistence type="predicted"/>